<evidence type="ECO:0000256" key="1">
    <source>
        <dbReference type="SAM" id="SignalP"/>
    </source>
</evidence>
<dbReference type="Pfam" id="PF00188">
    <property type="entry name" value="CAP"/>
    <property type="match status" value="1"/>
</dbReference>
<evidence type="ECO:0000313" key="3">
    <source>
        <dbReference type="EMBL" id="MFC5449062.1"/>
    </source>
</evidence>
<dbReference type="SMART" id="SM00635">
    <property type="entry name" value="BID_2"/>
    <property type="match status" value="3"/>
</dbReference>
<dbReference type="PANTHER" id="PTHR31157:SF1">
    <property type="entry name" value="SCP DOMAIN-CONTAINING PROTEIN"/>
    <property type="match status" value="1"/>
</dbReference>
<name>A0ABW0K8F0_9BACL</name>
<gene>
    <name evidence="3" type="ORF">ACFPOG_12375</name>
</gene>
<dbReference type="Pfam" id="PF00395">
    <property type="entry name" value="SLH"/>
    <property type="match status" value="1"/>
</dbReference>
<dbReference type="InterPro" id="IPR014044">
    <property type="entry name" value="CAP_dom"/>
</dbReference>
<dbReference type="Gene3D" id="2.60.40.1080">
    <property type="match status" value="3"/>
</dbReference>
<dbReference type="PROSITE" id="PS51272">
    <property type="entry name" value="SLH"/>
    <property type="match status" value="1"/>
</dbReference>
<dbReference type="Pfam" id="PF02368">
    <property type="entry name" value="Big_2"/>
    <property type="match status" value="1"/>
</dbReference>
<dbReference type="SUPFAM" id="SSF55797">
    <property type="entry name" value="PR-1-like"/>
    <property type="match status" value="1"/>
</dbReference>
<evidence type="ECO:0000259" key="2">
    <source>
        <dbReference type="PROSITE" id="PS51272"/>
    </source>
</evidence>
<keyword evidence="4" id="KW-1185">Reference proteome</keyword>
<keyword evidence="1" id="KW-0732">Signal</keyword>
<dbReference type="Gene3D" id="3.40.33.10">
    <property type="entry name" value="CAP"/>
    <property type="match status" value="1"/>
</dbReference>
<dbReference type="InterPro" id="IPR003343">
    <property type="entry name" value="Big_2"/>
</dbReference>
<dbReference type="SUPFAM" id="SSF49373">
    <property type="entry name" value="Invasin/intimin cell-adhesion fragments"/>
    <property type="match status" value="2"/>
</dbReference>
<comment type="caution">
    <text evidence="3">The sequence shown here is derived from an EMBL/GenBank/DDBJ whole genome shotgun (WGS) entry which is preliminary data.</text>
</comment>
<dbReference type="PANTHER" id="PTHR31157">
    <property type="entry name" value="SCP DOMAIN-CONTAINING PROTEIN"/>
    <property type="match status" value="1"/>
</dbReference>
<evidence type="ECO:0000313" key="4">
    <source>
        <dbReference type="Proteomes" id="UP001596044"/>
    </source>
</evidence>
<proteinExistence type="predicted"/>
<sequence>MRLLTKAIAILILSISVPISAFAANVTSISLIPDQGYSDFTLNNYYGYNIPPDIPLKYITQQYSDDGTRSSVTQSAIYSSSDPTVASINANGIVTGNKLGSTVITATYGGKSATMTITVTPPEGIGFNQSSYTFGTGATIPFTLSAHYTWNDVDIRNKATITSSDPSVANVTSQGIVGYKTGTTTLTASYAGLTRTASVTITGGDPYSGKDIAGINAAKAAGISYVNGIRQAMGMSALNDNLLLDKAAQAHSNYLQQFSTAELMSQGRAMHTEDQSKSGFVGFGASDRAKFFGYTGSYVAEDISLGETGVGAMKGLMDAPYHRAIMIDPSLKDIGVGLNTSNVANTVVDFGAPDLDQTNSRINYYPYPNQQNVPFAWTAAEFPNPLTPFGKEGAYVGYPITITANPYAGILSFSSATITDSKGNSVDYYRSDSSNTPNGGIIILTPKNPLLPGETYTVNFSGRYSTSSISNKWAFTTTPAQVRNLNTDPVYVSLNQDSTYPYKVYAEMDDGSRVDVTSVAQFTSPNPEKVTLSSGLIKALAPTDPIDIQVTYGGKSTSITVKVLAATNPAPPIAGAPAVGGVPLNNPTNGTMNSTLPQQQNQGSPASTTVNFSDMKEHWAAETIHWAVEQNIVDGYEDGTFKPDQNVTEAEFITMLLRAYHTDFTKVEGLDTSWSGKQYKVAQQLNFPIKGLSDPNLRNQIIDRLQVAEIIAGADGVNFTGDAAIQYLLGKGFSSGKINATVEGYMGSDHLTRSEAIQFIRNLLNKNVKELHVRPTESSSQDLLPAL</sequence>
<dbReference type="EMBL" id="JBHSMJ010000017">
    <property type="protein sequence ID" value="MFC5449062.1"/>
    <property type="molecule type" value="Genomic_DNA"/>
</dbReference>
<feature type="chain" id="PRO_5045298901" evidence="1">
    <location>
        <begin position="24"/>
        <end position="787"/>
    </location>
</feature>
<dbReference type="InterPro" id="IPR035940">
    <property type="entry name" value="CAP_sf"/>
</dbReference>
<dbReference type="InterPro" id="IPR001119">
    <property type="entry name" value="SLH_dom"/>
</dbReference>
<reference evidence="4" key="1">
    <citation type="journal article" date="2019" name="Int. J. Syst. Evol. Microbiol.">
        <title>The Global Catalogue of Microorganisms (GCM) 10K type strain sequencing project: providing services to taxonomists for standard genome sequencing and annotation.</title>
        <authorList>
            <consortium name="The Broad Institute Genomics Platform"/>
            <consortium name="The Broad Institute Genome Sequencing Center for Infectious Disease"/>
            <person name="Wu L."/>
            <person name="Ma J."/>
        </authorList>
    </citation>
    <scope>NUCLEOTIDE SEQUENCE [LARGE SCALE GENOMIC DNA]</scope>
    <source>
        <strain evidence="4">KACC 11904</strain>
    </source>
</reference>
<dbReference type="CDD" id="cd05379">
    <property type="entry name" value="CAP_bacterial"/>
    <property type="match status" value="1"/>
</dbReference>
<dbReference type="InterPro" id="IPR008964">
    <property type="entry name" value="Invasin/intimin_cell_adhesion"/>
</dbReference>
<feature type="signal peptide" evidence="1">
    <location>
        <begin position="1"/>
        <end position="23"/>
    </location>
</feature>
<dbReference type="RefSeq" id="WP_377524608.1">
    <property type="nucleotide sequence ID" value="NZ_JBHSMJ010000017.1"/>
</dbReference>
<organism evidence="3 4">
    <name type="scientific">Paenibacillus aestuarii</name>
    <dbReference type="NCBI Taxonomy" id="516965"/>
    <lineage>
        <taxon>Bacteria</taxon>
        <taxon>Bacillati</taxon>
        <taxon>Bacillota</taxon>
        <taxon>Bacilli</taxon>
        <taxon>Bacillales</taxon>
        <taxon>Paenibacillaceae</taxon>
        <taxon>Paenibacillus</taxon>
    </lineage>
</organism>
<feature type="domain" description="SLH" evidence="2">
    <location>
        <begin position="607"/>
        <end position="670"/>
    </location>
</feature>
<protein>
    <submittedName>
        <fullName evidence="3">S-layer homology domain-containing protein</fullName>
    </submittedName>
</protein>
<dbReference type="Proteomes" id="UP001596044">
    <property type="component" value="Unassembled WGS sequence"/>
</dbReference>
<accession>A0ABW0K8F0</accession>